<feature type="region of interest" description="Disordered" evidence="1">
    <location>
        <begin position="25"/>
        <end position="53"/>
    </location>
</feature>
<feature type="compositionally biased region" description="Basic and acidic residues" evidence="1">
    <location>
        <begin position="369"/>
        <end position="379"/>
    </location>
</feature>
<name>A0AAD1XKX6_EUPCR</name>
<evidence type="ECO:0000313" key="3">
    <source>
        <dbReference type="Proteomes" id="UP001295684"/>
    </source>
</evidence>
<sequence length="575" mass="66415">MIKNTIRQRHFQSQKPHNISIQLKSDKNPQLSRQKIKWRRRPKNEESSIENSKIANNKISRDLKSILMGPCPCGKGYIVDLNAKPIRIIRGLVERVNKINEKFKSSVERMNETMIKQKKILRAKRKKELEWEATKNQFHKSLSRIKESFNRGKDMLNDDLQEMEICVQEIKKARRKHVIKKDMTKMNEPEYDSDLSDFDKQFFSSSGRFNINQVKSTLENYDTTQVNNNSRKIQPTYSQYSSLNKQNLHSSKNEEFKKLANKTCDVITSSEFISAKDSQLEKKSSDGVLDQKSSLQGESINISKEFNENCTDELDELFCNDGIVPVAEESLQGRINETNEHCEEVLLQQLLKIDKMEIASESKTNTQEQGRRENDEIVKRSQKPHKAQDEMIQKIIQKNEGYDKDISNLEKQLLGGHNDVNTQELMDAQLSFSVDPNLSNDSNLPQNVPKLDSDLNNKSEVSDYNNLNFCNLQETKKESLSFCNLKKKTSKKLRSGSFKKYHKSPKNGPNSSSFTHLNYNTSNLNLTMPNYHTQDGYCQKPQNPKTPKPQNPLTSVYYCICLLSIAQCISLILYE</sequence>
<reference evidence="2" key="1">
    <citation type="submission" date="2023-07" db="EMBL/GenBank/DDBJ databases">
        <authorList>
            <consortium name="AG Swart"/>
            <person name="Singh M."/>
            <person name="Singh A."/>
            <person name="Seah K."/>
            <person name="Emmerich C."/>
        </authorList>
    </citation>
    <scope>NUCLEOTIDE SEQUENCE</scope>
    <source>
        <strain evidence="2">DP1</strain>
    </source>
</reference>
<keyword evidence="3" id="KW-1185">Reference proteome</keyword>
<organism evidence="2 3">
    <name type="scientific">Euplotes crassus</name>
    <dbReference type="NCBI Taxonomy" id="5936"/>
    <lineage>
        <taxon>Eukaryota</taxon>
        <taxon>Sar</taxon>
        <taxon>Alveolata</taxon>
        <taxon>Ciliophora</taxon>
        <taxon>Intramacronucleata</taxon>
        <taxon>Spirotrichea</taxon>
        <taxon>Hypotrichia</taxon>
        <taxon>Euplotida</taxon>
        <taxon>Euplotidae</taxon>
        <taxon>Moneuplotes</taxon>
    </lineage>
</organism>
<evidence type="ECO:0000313" key="2">
    <source>
        <dbReference type="EMBL" id="CAI2374671.1"/>
    </source>
</evidence>
<protein>
    <submittedName>
        <fullName evidence="2">Uncharacterized protein</fullName>
    </submittedName>
</protein>
<comment type="caution">
    <text evidence="2">The sequence shown here is derived from an EMBL/GenBank/DDBJ whole genome shotgun (WGS) entry which is preliminary data.</text>
</comment>
<dbReference type="EMBL" id="CAMPGE010016096">
    <property type="protein sequence ID" value="CAI2374671.1"/>
    <property type="molecule type" value="Genomic_DNA"/>
</dbReference>
<feature type="region of interest" description="Disordered" evidence="1">
    <location>
        <begin position="361"/>
        <end position="389"/>
    </location>
</feature>
<gene>
    <name evidence="2" type="ORF">ECRASSUSDP1_LOCUS16028</name>
</gene>
<proteinExistence type="predicted"/>
<feature type="region of interest" description="Disordered" evidence="1">
    <location>
        <begin position="494"/>
        <end position="513"/>
    </location>
</feature>
<accession>A0AAD1XKX6</accession>
<dbReference type="Proteomes" id="UP001295684">
    <property type="component" value="Unassembled WGS sequence"/>
</dbReference>
<dbReference type="AlphaFoldDB" id="A0AAD1XKX6"/>
<evidence type="ECO:0000256" key="1">
    <source>
        <dbReference type="SAM" id="MobiDB-lite"/>
    </source>
</evidence>
<feature type="compositionally biased region" description="Basic residues" evidence="1">
    <location>
        <begin position="494"/>
        <end position="505"/>
    </location>
</feature>